<reference evidence="1 2" key="1">
    <citation type="journal article" date="2010" name="Stand. Genomic Sci.">
        <title>Complete genome sequence of Coraliomargarita akajimensis type strain (04OKA010-24).</title>
        <authorList>
            <person name="Mavromatis K."/>
            <person name="Abt B."/>
            <person name="Brambilla E."/>
            <person name="Lapidus A."/>
            <person name="Copeland A."/>
            <person name="Deshpande S."/>
            <person name="Nolan M."/>
            <person name="Lucas S."/>
            <person name="Tice H."/>
            <person name="Cheng J.F."/>
            <person name="Han C."/>
            <person name="Detter J.C."/>
            <person name="Woyke T."/>
            <person name="Goodwin L."/>
            <person name="Pitluck S."/>
            <person name="Held B."/>
            <person name="Brettin T."/>
            <person name="Tapia R."/>
            <person name="Ivanova N."/>
            <person name="Mikhailova N."/>
            <person name="Pati A."/>
            <person name="Liolios K."/>
            <person name="Chen A."/>
            <person name="Palaniappan K."/>
            <person name="Land M."/>
            <person name="Hauser L."/>
            <person name="Chang Y.J."/>
            <person name="Jeffries C.D."/>
            <person name="Rohde M."/>
            <person name="Goker M."/>
            <person name="Bristow J."/>
            <person name="Eisen J.A."/>
            <person name="Markowitz V."/>
            <person name="Hugenholtz P."/>
            <person name="Klenk H.P."/>
            <person name="Kyrpides N.C."/>
        </authorList>
    </citation>
    <scope>NUCLEOTIDE SEQUENCE [LARGE SCALE GENOMIC DNA]</scope>
    <source>
        <strain evidence="2">DSM 45221 / IAM 15411 / JCM 23193 / KCTC 12865</strain>
    </source>
</reference>
<dbReference type="KEGG" id="caa:Caka_1569"/>
<dbReference type="RefSeq" id="WP_013043310.1">
    <property type="nucleotide sequence ID" value="NC_014008.1"/>
</dbReference>
<dbReference type="HOGENOM" id="CLU_2381281_0_0_0"/>
<dbReference type="STRING" id="583355.Caka_1569"/>
<keyword evidence="2" id="KW-1185">Reference proteome</keyword>
<accession>D5EJI9</accession>
<dbReference type="AlphaFoldDB" id="D5EJI9"/>
<dbReference type="Proteomes" id="UP000000925">
    <property type="component" value="Chromosome"/>
</dbReference>
<dbReference type="EMBL" id="CP001998">
    <property type="protein sequence ID" value="ADE54588.1"/>
    <property type="molecule type" value="Genomic_DNA"/>
</dbReference>
<protein>
    <submittedName>
        <fullName evidence="1">Uncharacterized protein</fullName>
    </submittedName>
</protein>
<evidence type="ECO:0000313" key="1">
    <source>
        <dbReference type="EMBL" id="ADE54588.1"/>
    </source>
</evidence>
<gene>
    <name evidence="1" type="ordered locus">Caka_1569</name>
</gene>
<evidence type="ECO:0000313" key="2">
    <source>
        <dbReference type="Proteomes" id="UP000000925"/>
    </source>
</evidence>
<organism evidence="1 2">
    <name type="scientific">Coraliomargarita akajimensis (strain DSM 45221 / IAM 15411 / JCM 23193 / KCTC 12865 / 04OKA010-24)</name>
    <dbReference type="NCBI Taxonomy" id="583355"/>
    <lineage>
        <taxon>Bacteria</taxon>
        <taxon>Pseudomonadati</taxon>
        <taxon>Verrucomicrobiota</taxon>
        <taxon>Opitutia</taxon>
        <taxon>Puniceicoccales</taxon>
        <taxon>Coraliomargaritaceae</taxon>
        <taxon>Coraliomargarita</taxon>
    </lineage>
</organism>
<sequence>MTLNHRARYEMRGWIDAGEERLEDPMKGQRSRHFEQNVRLTHDLIEEAEAGDVEMEDAFVGQRAFGLRLVQRPAVALLHVLRRGKLRKRRIRSY</sequence>
<name>D5EJI9_CORAD</name>
<proteinExistence type="predicted"/>